<dbReference type="RefSeq" id="WP_142119385.1">
    <property type="nucleotide sequence ID" value="NZ_BAAASV010000003.1"/>
</dbReference>
<gene>
    <name evidence="2" type="ORF">FB461_0939</name>
</gene>
<evidence type="ECO:0000259" key="1">
    <source>
        <dbReference type="Pfam" id="PF22525"/>
    </source>
</evidence>
<dbReference type="EMBL" id="VFOS01000001">
    <property type="protein sequence ID" value="TQL64436.1"/>
    <property type="molecule type" value="Genomic_DNA"/>
</dbReference>
<evidence type="ECO:0000313" key="3">
    <source>
        <dbReference type="Proteomes" id="UP000315389"/>
    </source>
</evidence>
<comment type="caution">
    <text evidence="2">The sequence shown here is derived from an EMBL/GenBank/DDBJ whole genome shotgun (WGS) entry which is preliminary data.</text>
</comment>
<dbReference type="NCBIfam" id="NF041260">
    <property type="entry name" value="actino_IHF"/>
    <property type="match status" value="1"/>
</dbReference>
<dbReference type="InterPro" id="IPR047806">
    <property type="entry name" value="IHF_actinobact"/>
</dbReference>
<dbReference type="InterPro" id="IPR055201">
    <property type="entry name" value="IHF-like_H2TH"/>
</dbReference>
<accession>A0A542ZW15</accession>
<organism evidence="2 3">
    <name type="scientific">Rarobacter faecitabidus</name>
    <dbReference type="NCBI Taxonomy" id="13243"/>
    <lineage>
        <taxon>Bacteria</taxon>
        <taxon>Bacillati</taxon>
        <taxon>Actinomycetota</taxon>
        <taxon>Actinomycetes</taxon>
        <taxon>Micrococcales</taxon>
        <taxon>Rarobacteraceae</taxon>
        <taxon>Rarobacter</taxon>
    </lineage>
</organism>
<dbReference type="Pfam" id="PF22525">
    <property type="entry name" value="H2TH_5"/>
    <property type="match status" value="1"/>
</dbReference>
<dbReference type="InterPro" id="IPR010979">
    <property type="entry name" value="Ribosomal_uS13-like_H2TH"/>
</dbReference>
<dbReference type="Proteomes" id="UP000315389">
    <property type="component" value="Unassembled WGS sequence"/>
</dbReference>
<feature type="domain" description="Integration host factor-like helix-two turn-helix" evidence="1">
    <location>
        <begin position="32"/>
        <end position="102"/>
    </location>
</feature>
<dbReference type="Gene3D" id="1.10.8.50">
    <property type="match status" value="1"/>
</dbReference>
<dbReference type="AlphaFoldDB" id="A0A542ZW15"/>
<keyword evidence="3" id="KW-1185">Reference proteome</keyword>
<sequence>MALPQLTPEQRAEALERAAAARAVRAQVKQDLKSGSTTISKVIAKGKSDDAVGKLRVSALLEALPGVGKVRAQVLLEEYGIAQSRRVRGLGPRQVAALVERFG</sequence>
<proteinExistence type="predicted"/>
<reference evidence="2 3" key="1">
    <citation type="submission" date="2019-06" db="EMBL/GenBank/DDBJ databases">
        <title>Sequencing the genomes of 1000 actinobacteria strains.</title>
        <authorList>
            <person name="Klenk H.-P."/>
        </authorList>
    </citation>
    <scope>NUCLEOTIDE SEQUENCE [LARGE SCALE GENOMIC DNA]</scope>
    <source>
        <strain evidence="2 3">DSM 4813</strain>
    </source>
</reference>
<dbReference type="SUPFAM" id="SSF46946">
    <property type="entry name" value="S13-like H2TH domain"/>
    <property type="match status" value="1"/>
</dbReference>
<protein>
    <recommendedName>
        <fullName evidence="1">Integration host factor-like helix-two turn-helix domain-containing protein</fullName>
    </recommendedName>
</protein>
<evidence type="ECO:0000313" key="2">
    <source>
        <dbReference type="EMBL" id="TQL64436.1"/>
    </source>
</evidence>
<name>A0A542ZW15_RARFA</name>
<dbReference type="OrthoDB" id="3197442at2"/>
<dbReference type="GO" id="GO:0003676">
    <property type="term" value="F:nucleic acid binding"/>
    <property type="evidence" value="ECO:0007669"/>
    <property type="project" value="InterPro"/>
</dbReference>